<protein>
    <submittedName>
        <fullName evidence="1">Uncharacterized protein</fullName>
    </submittedName>
</protein>
<name>A0A0E9PTJ8_ANGAN</name>
<reference evidence="1" key="1">
    <citation type="submission" date="2014-11" db="EMBL/GenBank/DDBJ databases">
        <authorList>
            <person name="Amaro Gonzalez C."/>
        </authorList>
    </citation>
    <scope>NUCLEOTIDE SEQUENCE</scope>
</reference>
<proteinExistence type="predicted"/>
<accession>A0A0E9PTJ8</accession>
<evidence type="ECO:0000313" key="1">
    <source>
        <dbReference type="EMBL" id="JAH07400.1"/>
    </source>
</evidence>
<dbReference type="AlphaFoldDB" id="A0A0E9PTJ8"/>
<reference evidence="1" key="2">
    <citation type="journal article" date="2015" name="Fish Shellfish Immunol.">
        <title>Early steps in the European eel (Anguilla anguilla)-Vibrio vulnificus interaction in the gills: Role of the RtxA13 toxin.</title>
        <authorList>
            <person name="Callol A."/>
            <person name="Pajuelo D."/>
            <person name="Ebbesson L."/>
            <person name="Teles M."/>
            <person name="MacKenzie S."/>
            <person name="Amaro C."/>
        </authorList>
    </citation>
    <scope>NUCLEOTIDE SEQUENCE</scope>
</reference>
<sequence length="39" mass="4486">MPGAWDLVNVTDSHRIIQLWGSVLSDTRVWERSSLFCPL</sequence>
<organism evidence="1">
    <name type="scientific">Anguilla anguilla</name>
    <name type="common">European freshwater eel</name>
    <name type="synonym">Muraena anguilla</name>
    <dbReference type="NCBI Taxonomy" id="7936"/>
    <lineage>
        <taxon>Eukaryota</taxon>
        <taxon>Metazoa</taxon>
        <taxon>Chordata</taxon>
        <taxon>Craniata</taxon>
        <taxon>Vertebrata</taxon>
        <taxon>Euteleostomi</taxon>
        <taxon>Actinopterygii</taxon>
        <taxon>Neopterygii</taxon>
        <taxon>Teleostei</taxon>
        <taxon>Anguilliformes</taxon>
        <taxon>Anguillidae</taxon>
        <taxon>Anguilla</taxon>
    </lineage>
</organism>
<dbReference type="EMBL" id="GBXM01101177">
    <property type="protein sequence ID" value="JAH07400.1"/>
    <property type="molecule type" value="Transcribed_RNA"/>
</dbReference>